<keyword evidence="3" id="KW-1185">Reference proteome</keyword>
<evidence type="ECO:0008006" key="4">
    <source>
        <dbReference type="Google" id="ProtNLM"/>
    </source>
</evidence>
<dbReference type="EMBL" id="JBEXZR010000002">
    <property type="protein sequence ID" value="MEU0706268.1"/>
    <property type="molecule type" value="Genomic_DNA"/>
</dbReference>
<evidence type="ECO:0000313" key="2">
    <source>
        <dbReference type="EMBL" id="MEU0706268.1"/>
    </source>
</evidence>
<feature type="compositionally biased region" description="Basic and acidic residues" evidence="1">
    <location>
        <begin position="37"/>
        <end position="49"/>
    </location>
</feature>
<protein>
    <recommendedName>
        <fullName evidence="4">Integral membrane protein</fullName>
    </recommendedName>
</protein>
<gene>
    <name evidence="2" type="ORF">ABZ508_02665</name>
</gene>
<sequence>MTAAPGADERRIRNLLLRRGVGPDAPPPPPAPPVTEPTREPDWFDRLYADEQPATAEPDAGEQHRWYSVTKEDQPPDAPSWTALPGVHVTITPTPGAATSPRRARIRWWTLRRGTAATVGWWIGLGPATSSALTESGSGAIGLGVALYVVAWYGGTLLLRCIPAEAVDEVRTAADWAARLPSATVLLALALHTPGALS</sequence>
<dbReference type="Proteomes" id="UP001550378">
    <property type="component" value="Unassembled WGS sequence"/>
</dbReference>
<organism evidence="2 3">
    <name type="scientific">Streptomyces lavendulocolor</name>
    <dbReference type="NCBI Taxonomy" id="67316"/>
    <lineage>
        <taxon>Bacteria</taxon>
        <taxon>Bacillati</taxon>
        <taxon>Actinomycetota</taxon>
        <taxon>Actinomycetes</taxon>
        <taxon>Kitasatosporales</taxon>
        <taxon>Streptomycetaceae</taxon>
        <taxon>Streptomyces</taxon>
    </lineage>
</organism>
<feature type="region of interest" description="Disordered" evidence="1">
    <location>
        <begin position="16"/>
        <end position="63"/>
    </location>
</feature>
<comment type="caution">
    <text evidence="2">The sequence shown here is derived from an EMBL/GenBank/DDBJ whole genome shotgun (WGS) entry which is preliminary data.</text>
</comment>
<evidence type="ECO:0000256" key="1">
    <source>
        <dbReference type="SAM" id="MobiDB-lite"/>
    </source>
</evidence>
<accession>A0ABV2VYD0</accession>
<dbReference type="RefSeq" id="WP_359806266.1">
    <property type="nucleotide sequence ID" value="NZ_JBEXZQ010000019.1"/>
</dbReference>
<reference evidence="2 3" key="1">
    <citation type="submission" date="2024-06" db="EMBL/GenBank/DDBJ databases">
        <title>The Natural Products Discovery Center: Release of the First 8490 Sequenced Strains for Exploring Actinobacteria Biosynthetic Diversity.</title>
        <authorList>
            <person name="Kalkreuter E."/>
            <person name="Kautsar S.A."/>
            <person name="Yang D."/>
            <person name="Bader C.D."/>
            <person name="Teijaro C.N."/>
            <person name="Fluegel L."/>
            <person name="Davis C.M."/>
            <person name="Simpson J.R."/>
            <person name="Lauterbach L."/>
            <person name="Steele A.D."/>
            <person name="Gui C."/>
            <person name="Meng S."/>
            <person name="Li G."/>
            <person name="Viehrig K."/>
            <person name="Ye F."/>
            <person name="Su P."/>
            <person name="Kiefer A.F."/>
            <person name="Nichols A."/>
            <person name="Cepeda A.J."/>
            <person name="Yan W."/>
            <person name="Fan B."/>
            <person name="Jiang Y."/>
            <person name="Adhikari A."/>
            <person name="Zheng C.-J."/>
            <person name="Schuster L."/>
            <person name="Cowan T.M."/>
            <person name="Smanski M.J."/>
            <person name="Chevrette M.G."/>
            <person name="De Carvalho L.P.S."/>
            <person name="Shen B."/>
        </authorList>
    </citation>
    <scope>NUCLEOTIDE SEQUENCE [LARGE SCALE GENOMIC DNA]</scope>
    <source>
        <strain evidence="2 3">NPDC006337</strain>
    </source>
</reference>
<evidence type="ECO:0000313" key="3">
    <source>
        <dbReference type="Proteomes" id="UP001550378"/>
    </source>
</evidence>
<feature type="compositionally biased region" description="Pro residues" evidence="1">
    <location>
        <begin position="24"/>
        <end position="35"/>
    </location>
</feature>
<name>A0ABV2VYD0_9ACTN</name>
<proteinExistence type="predicted"/>